<keyword evidence="4" id="KW-1185">Reference proteome</keyword>
<sequence>MAMSNSLDRAPETLHFYFNRNCPYAQRSWIALIELGIAYDPIEIELGKDNKTDWFRALNPNGTVPTIKHGETVVYESLVVNEYLCEVFGGDLMPSTPANRARARILMSRCDAKFVKLGYSYLSHQRGEDEAKDDQLRSQLEEELHFLDNAIGNWGGSYFLGDALTLADIAFIPFFQRMNVALASFKNFKLENLNLPHLHAWLEAISHRDSCSQTQMSAQQIEEVYARFLNLDYFKRVGVAS</sequence>
<dbReference type="InterPro" id="IPR036249">
    <property type="entry name" value="Thioredoxin-like_sf"/>
</dbReference>
<dbReference type="InterPro" id="IPR010987">
    <property type="entry name" value="Glutathione-S-Trfase_C-like"/>
</dbReference>
<dbReference type="PROSITE" id="PS50404">
    <property type="entry name" value="GST_NTER"/>
    <property type="match status" value="1"/>
</dbReference>
<dbReference type="SUPFAM" id="SSF47616">
    <property type="entry name" value="GST C-terminal domain-like"/>
    <property type="match status" value="1"/>
</dbReference>
<evidence type="ECO:0000313" key="3">
    <source>
        <dbReference type="EMBL" id="OKH26108.1"/>
    </source>
</evidence>
<dbReference type="AlphaFoldDB" id="A0A1U7HRD5"/>
<proteinExistence type="predicted"/>
<dbReference type="CDD" id="cd00570">
    <property type="entry name" value="GST_N_family"/>
    <property type="match status" value="1"/>
</dbReference>
<dbReference type="InterPro" id="IPR050983">
    <property type="entry name" value="GST_Omega/HSP26"/>
</dbReference>
<accession>A0A1U7HRD5</accession>
<name>A0A1U7HRD5_9CYAN</name>
<feature type="domain" description="GST N-terminal" evidence="1">
    <location>
        <begin position="12"/>
        <end position="92"/>
    </location>
</feature>
<protein>
    <submittedName>
        <fullName evidence="3">Glutathione S-transferase</fullName>
    </submittedName>
</protein>
<feature type="domain" description="GST C-terminal" evidence="2">
    <location>
        <begin position="96"/>
        <end position="228"/>
    </location>
</feature>
<dbReference type="GO" id="GO:0005737">
    <property type="term" value="C:cytoplasm"/>
    <property type="evidence" value="ECO:0007669"/>
    <property type="project" value="TreeGrafter"/>
</dbReference>
<dbReference type="Gene3D" id="3.40.30.10">
    <property type="entry name" value="Glutaredoxin"/>
    <property type="match status" value="1"/>
</dbReference>
<dbReference type="PANTHER" id="PTHR43968:SF6">
    <property type="entry name" value="GLUTATHIONE S-TRANSFERASE OMEGA"/>
    <property type="match status" value="1"/>
</dbReference>
<dbReference type="InterPro" id="IPR004046">
    <property type="entry name" value="GST_C"/>
</dbReference>
<evidence type="ECO:0000259" key="1">
    <source>
        <dbReference type="PROSITE" id="PS50404"/>
    </source>
</evidence>
<dbReference type="InterPro" id="IPR004045">
    <property type="entry name" value="Glutathione_S-Trfase_N"/>
</dbReference>
<keyword evidence="3" id="KW-0808">Transferase</keyword>
<dbReference type="CDD" id="cd00299">
    <property type="entry name" value="GST_C_family"/>
    <property type="match status" value="1"/>
</dbReference>
<reference evidence="3 4" key="1">
    <citation type="submission" date="2016-11" db="EMBL/GenBank/DDBJ databases">
        <title>Draft Genome Sequences of Nine Cyanobacterial Strains from Diverse Habitats.</title>
        <authorList>
            <person name="Zhu T."/>
            <person name="Hou S."/>
            <person name="Lu X."/>
            <person name="Hess W.R."/>
        </authorList>
    </citation>
    <scope>NUCLEOTIDE SEQUENCE [LARGE SCALE GENOMIC DNA]</scope>
    <source>
        <strain evidence="3 4">NIES-593</strain>
    </source>
</reference>
<dbReference type="Proteomes" id="UP000186868">
    <property type="component" value="Unassembled WGS sequence"/>
</dbReference>
<dbReference type="STRING" id="1921803.NIES593_03255"/>
<organism evidence="3 4">
    <name type="scientific">Hydrococcus rivularis NIES-593</name>
    <dbReference type="NCBI Taxonomy" id="1921803"/>
    <lineage>
        <taxon>Bacteria</taxon>
        <taxon>Bacillati</taxon>
        <taxon>Cyanobacteriota</taxon>
        <taxon>Cyanophyceae</taxon>
        <taxon>Pleurocapsales</taxon>
        <taxon>Hydrococcaceae</taxon>
        <taxon>Hydrococcus</taxon>
    </lineage>
</organism>
<evidence type="ECO:0000259" key="2">
    <source>
        <dbReference type="PROSITE" id="PS50405"/>
    </source>
</evidence>
<dbReference type="InterPro" id="IPR040079">
    <property type="entry name" value="Glutathione_S-Trfase"/>
</dbReference>
<dbReference type="SUPFAM" id="SSF52833">
    <property type="entry name" value="Thioredoxin-like"/>
    <property type="match status" value="1"/>
</dbReference>
<dbReference type="GO" id="GO:0016740">
    <property type="term" value="F:transferase activity"/>
    <property type="evidence" value="ECO:0007669"/>
    <property type="project" value="UniProtKB-KW"/>
</dbReference>
<dbReference type="EMBL" id="MRCB01000002">
    <property type="protein sequence ID" value="OKH26108.1"/>
    <property type="molecule type" value="Genomic_DNA"/>
</dbReference>
<dbReference type="PROSITE" id="PS50405">
    <property type="entry name" value="GST_CTER"/>
    <property type="match status" value="1"/>
</dbReference>
<dbReference type="PANTHER" id="PTHR43968">
    <property type="match status" value="1"/>
</dbReference>
<comment type="caution">
    <text evidence="3">The sequence shown here is derived from an EMBL/GenBank/DDBJ whole genome shotgun (WGS) entry which is preliminary data.</text>
</comment>
<evidence type="ECO:0000313" key="4">
    <source>
        <dbReference type="Proteomes" id="UP000186868"/>
    </source>
</evidence>
<dbReference type="Gene3D" id="1.20.1050.10">
    <property type="match status" value="1"/>
</dbReference>
<dbReference type="SFLD" id="SFLDS00019">
    <property type="entry name" value="Glutathione_Transferase_(cytos"/>
    <property type="match status" value="1"/>
</dbReference>
<dbReference type="InterPro" id="IPR036282">
    <property type="entry name" value="Glutathione-S-Trfase_C_sf"/>
</dbReference>
<dbReference type="Pfam" id="PF00043">
    <property type="entry name" value="GST_C"/>
    <property type="match status" value="1"/>
</dbReference>
<dbReference type="OrthoDB" id="508763at2"/>
<dbReference type="SFLD" id="SFLDG00358">
    <property type="entry name" value="Main_(cytGST)"/>
    <property type="match status" value="1"/>
</dbReference>
<dbReference type="Pfam" id="PF13409">
    <property type="entry name" value="GST_N_2"/>
    <property type="match status" value="1"/>
</dbReference>
<gene>
    <name evidence="3" type="ORF">NIES593_03255</name>
</gene>